<evidence type="ECO:0000313" key="2">
    <source>
        <dbReference type="EMBL" id="AZV45309.1"/>
    </source>
</evidence>
<dbReference type="RefSeq" id="WP_257467483.1">
    <property type="nucleotide sequence ID" value="NZ_CP026095.1"/>
</dbReference>
<proteinExistence type="predicted"/>
<dbReference type="InterPro" id="IPR039448">
    <property type="entry name" value="Beta_helix"/>
</dbReference>
<dbReference type="InterPro" id="IPR011050">
    <property type="entry name" value="Pectin_lyase_fold/virulence"/>
</dbReference>
<organism evidence="2 3">
    <name type="scientific">Peribacillus asahii</name>
    <dbReference type="NCBI Taxonomy" id="228899"/>
    <lineage>
        <taxon>Bacteria</taxon>
        <taxon>Bacillati</taxon>
        <taxon>Bacillota</taxon>
        <taxon>Bacilli</taxon>
        <taxon>Bacillales</taxon>
        <taxon>Bacillaceae</taxon>
        <taxon>Peribacillus</taxon>
    </lineage>
</organism>
<feature type="domain" description="Right handed beta helix" evidence="1">
    <location>
        <begin position="172"/>
        <end position="343"/>
    </location>
</feature>
<dbReference type="EMBL" id="CP026095">
    <property type="protein sequence ID" value="AZV45309.1"/>
    <property type="molecule type" value="Genomic_DNA"/>
</dbReference>
<gene>
    <name evidence="2" type="ORF">BAOM_4731</name>
</gene>
<dbReference type="InterPro" id="IPR012334">
    <property type="entry name" value="Pectin_lyas_fold"/>
</dbReference>
<dbReference type="Pfam" id="PF13229">
    <property type="entry name" value="Beta_helix"/>
    <property type="match status" value="1"/>
</dbReference>
<dbReference type="InterPro" id="IPR006626">
    <property type="entry name" value="PbH1"/>
</dbReference>
<dbReference type="Gene3D" id="2.160.20.10">
    <property type="entry name" value="Single-stranded right-handed beta-helix, Pectin lyase-like"/>
    <property type="match status" value="1"/>
</dbReference>
<name>A0A3Q9RR63_9BACI</name>
<dbReference type="AlphaFoldDB" id="A0A3Q9RR63"/>
<dbReference type="SMART" id="SM00710">
    <property type="entry name" value="PbH1"/>
    <property type="match status" value="5"/>
</dbReference>
<protein>
    <recommendedName>
        <fullName evidence="1">Right handed beta helix domain-containing protein</fullName>
    </recommendedName>
</protein>
<evidence type="ECO:0000259" key="1">
    <source>
        <dbReference type="Pfam" id="PF13229"/>
    </source>
</evidence>
<dbReference type="SUPFAM" id="SSF51126">
    <property type="entry name" value="Pectin lyase-like"/>
    <property type="match status" value="1"/>
</dbReference>
<accession>A0A3Q9RR63</accession>
<sequence length="409" mass="45670">MMKRLKGTGALLAAFVLILSLWVGIAPHLTEAAAKKVYTVSPTTKPVNPTMLKYTTYNSHTKHYYLLRSYLEKLEKEGGGTLVLKKGTYTISNVLYVPSNVTIKMKSGVNIVKGTKTGTNKFSPSKSIFQLIRPSKSEKSGVYGKYNGEKNISFIGEGTVTIDMKYDKDAIAIIMGHNQNVKVENIQFKNMYSGHFIEMDASSHVVIRNNKFTGSKASDKKNKEAINLDTPDKTTGGWHQQWSKYDKTPNRNVTIENNTFKNVDRAVGTHKYSGGKYHDRVVLRNNNIDGTRSDAIRVMNWSNAVIENNVIKNVENGKAGTRGILVSGAINPTFQNNEFNNVGRIMQFIAWKNSGPGSQYAITYNKLSKANKQALLTNKAINTSETIIRISNTYNEFVKDTEKIELESQ</sequence>
<dbReference type="KEGG" id="pasa:BAOM_4731"/>
<evidence type="ECO:0000313" key="3">
    <source>
        <dbReference type="Proteomes" id="UP000283095"/>
    </source>
</evidence>
<dbReference type="Proteomes" id="UP000283095">
    <property type="component" value="Chromosome"/>
</dbReference>
<reference evidence="2 3" key="1">
    <citation type="submission" date="2018-01" db="EMBL/GenBank/DDBJ databases">
        <title>Bacillus asahii Genome sequencing and assembly.</title>
        <authorList>
            <person name="Jiang H."/>
            <person name="Feng Y."/>
            <person name="Zhao F."/>
            <person name="Lin X."/>
        </authorList>
    </citation>
    <scope>NUCLEOTIDE SEQUENCE [LARGE SCALE GENOMIC DNA]</scope>
    <source>
        <strain evidence="2 3">OM18</strain>
    </source>
</reference>